<dbReference type="Proteomes" id="UP001377804">
    <property type="component" value="Unassembled WGS sequence"/>
</dbReference>
<keyword evidence="2" id="KW-1185">Reference proteome</keyword>
<evidence type="ECO:0000313" key="2">
    <source>
        <dbReference type="Proteomes" id="UP001377804"/>
    </source>
</evidence>
<gene>
    <name evidence="1" type="ORF">R4Y45_07415</name>
</gene>
<protein>
    <submittedName>
        <fullName evidence="1">ArpU family phage packaging/lysis transcriptional regulator</fullName>
    </submittedName>
</protein>
<sequence length="143" mass="16616">MITITLFKELDYKSTKTKAKNVLKSVSNLVLILSSSYESKVTQTFSLELKTFGNSNFNALDEHLARQDEAEEELSTIYKAFNALSVNDRKILYLKYLDQHKKPDFMIMTELGYSESQFYNLLDLAIIKFAHAYKFGELLEYEK</sequence>
<dbReference type="EMBL" id="JAWMWG010000006">
    <property type="protein sequence ID" value="MEJ6349048.1"/>
    <property type="molecule type" value="Genomic_DNA"/>
</dbReference>
<organism evidence="1 2">
    <name type="scientific">Holzapfeliella saturejae</name>
    <dbReference type="NCBI Taxonomy" id="3082953"/>
    <lineage>
        <taxon>Bacteria</taxon>
        <taxon>Bacillati</taxon>
        <taxon>Bacillota</taxon>
        <taxon>Bacilli</taxon>
        <taxon>Lactobacillales</taxon>
        <taxon>Lactobacillaceae</taxon>
        <taxon>Holzapfeliella</taxon>
    </lineage>
</organism>
<evidence type="ECO:0000313" key="1">
    <source>
        <dbReference type="EMBL" id="MEJ6349048.1"/>
    </source>
</evidence>
<comment type="caution">
    <text evidence="1">The sequence shown here is derived from an EMBL/GenBank/DDBJ whole genome shotgun (WGS) entry which is preliminary data.</text>
</comment>
<dbReference type="NCBIfam" id="TIGR01637">
    <property type="entry name" value="phage_arpU"/>
    <property type="match status" value="1"/>
</dbReference>
<accession>A0ABU8SI32</accession>
<name>A0ABU8SI32_9LACO</name>
<reference evidence="1 2" key="1">
    <citation type="submission" date="2023-10" db="EMBL/GenBank/DDBJ databases">
        <title>Holzapfeliella saturejae sp. nov. isolated from Satureja montana flowers.</title>
        <authorList>
            <person name="Alcantara C."/>
            <person name="Zuniga M."/>
            <person name="Landete J.M."/>
            <person name="Monedero V."/>
        </authorList>
    </citation>
    <scope>NUCLEOTIDE SEQUENCE [LARGE SCALE GENOMIC DNA]</scope>
    <source>
        <strain evidence="1 2">He02</strain>
    </source>
</reference>
<dbReference type="RefSeq" id="WP_339970626.1">
    <property type="nucleotide sequence ID" value="NZ_JAWMWG010000006.1"/>
</dbReference>
<proteinExistence type="predicted"/>
<dbReference type="InterPro" id="IPR006524">
    <property type="entry name" value="ArpU-like"/>
</dbReference>